<dbReference type="EMBL" id="CAMPGE010008727">
    <property type="protein sequence ID" value="CAI2367613.1"/>
    <property type="molecule type" value="Genomic_DNA"/>
</dbReference>
<keyword evidence="3" id="KW-1185">Reference proteome</keyword>
<gene>
    <name evidence="2" type="ORF">ECRASSUSDP1_LOCUS8901</name>
</gene>
<feature type="region of interest" description="Disordered" evidence="1">
    <location>
        <begin position="76"/>
        <end position="103"/>
    </location>
</feature>
<organism evidence="2 3">
    <name type="scientific">Euplotes crassus</name>
    <dbReference type="NCBI Taxonomy" id="5936"/>
    <lineage>
        <taxon>Eukaryota</taxon>
        <taxon>Sar</taxon>
        <taxon>Alveolata</taxon>
        <taxon>Ciliophora</taxon>
        <taxon>Intramacronucleata</taxon>
        <taxon>Spirotrichea</taxon>
        <taxon>Hypotrichia</taxon>
        <taxon>Euplotida</taxon>
        <taxon>Euplotidae</taxon>
        <taxon>Moneuplotes</taxon>
    </lineage>
</organism>
<comment type="caution">
    <text evidence="2">The sequence shown here is derived from an EMBL/GenBank/DDBJ whole genome shotgun (WGS) entry which is preliminary data.</text>
</comment>
<accession>A0AAD1UE62</accession>
<protein>
    <submittedName>
        <fullName evidence="2">Uncharacterized protein</fullName>
    </submittedName>
</protein>
<evidence type="ECO:0000313" key="2">
    <source>
        <dbReference type="EMBL" id="CAI2367613.1"/>
    </source>
</evidence>
<dbReference type="Proteomes" id="UP001295684">
    <property type="component" value="Unassembled WGS sequence"/>
</dbReference>
<dbReference type="AlphaFoldDB" id="A0AAD1UE62"/>
<sequence length="285" mass="32707">MLSSDIAKWISKRCNDNDSDLSSNQTFEEKQNFICRLISNKKSKKGFTSPARMQKRNKAKTSTFVNMKSRILSAERTGRGNGTLSPLSTQSKEDHCSTAQKSQLLSSTVERKTLDMKQYLNFDHKKFRMNKQNDLGKPVAKDATVQRKLRVFSQEPRIKTTIANKLMARFQKIRKNIPPTTKASSKSRVNRFTKSRFAVVPPIGEKEQKTLAGYLNGYNTTKTIGRIQSRLDNQRQRPSRRMNMNKNGLVRMSNVTFMSDQQIPQFLSPKRLDGQSHYRSFLSPS</sequence>
<reference evidence="2" key="1">
    <citation type="submission" date="2023-07" db="EMBL/GenBank/DDBJ databases">
        <authorList>
            <consortium name="AG Swart"/>
            <person name="Singh M."/>
            <person name="Singh A."/>
            <person name="Seah K."/>
            <person name="Emmerich C."/>
        </authorList>
    </citation>
    <scope>NUCLEOTIDE SEQUENCE</scope>
    <source>
        <strain evidence="2">DP1</strain>
    </source>
</reference>
<proteinExistence type="predicted"/>
<evidence type="ECO:0000313" key="3">
    <source>
        <dbReference type="Proteomes" id="UP001295684"/>
    </source>
</evidence>
<name>A0AAD1UE62_EUPCR</name>
<evidence type="ECO:0000256" key="1">
    <source>
        <dbReference type="SAM" id="MobiDB-lite"/>
    </source>
</evidence>